<dbReference type="eggNOG" id="COG0309">
    <property type="taxonomic scope" value="Bacteria"/>
</dbReference>
<gene>
    <name evidence="4" type="ordered locus">COPRO5265_0753</name>
</gene>
<dbReference type="InterPro" id="IPR036921">
    <property type="entry name" value="PurM-like_N_sf"/>
</dbReference>
<proteinExistence type="inferred from homology"/>
<dbReference type="InterPro" id="IPR016188">
    <property type="entry name" value="PurM-like_N"/>
</dbReference>
<dbReference type="InterPro" id="IPR036676">
    <property type="entry name" value="PurM-like_C_sf"/>
</dbReference>
<organism evidence="4 5">
    <name type="scientific">Coprothermobacter proteolyticus (strain ATCC 35245 / DSM 5265 / OCM 4 / BT)</name>
    <dbReference type="NCBI Taxonomy" id="309798"/>
    <lineage>
        <taxon>Bacteria</taxon>
        <taxon>Pseudomonadati</taxon>
        <taxon>Coprothermobacterota</taxon>
        <taxon>Coprothermobacteria</taxon>
        <taxon>Coprothermobacterales</taxon>
        <taxon>Coprothermobacteraceae</taxon>
        <taxon>Coprothermobacter</taxon>
    </lineage>
</organism>
<dbReference type="AlphaFoldDB" id="B5Y8K3"/>
<protein>
    <submittedName>
        <fullName evidence="4">Hydrogenase expression/formation protein HypE, putative</fullName>
    </submittedName>
</protein>
<sequence length="310" mass="34119">MEGKVPVSYIGDLVERFYGKRRQEVLIDASNLTDSAVVDLDAPMVVSTDPITGADNHVVTQLAVHINANDVRVAGGEPVAFLAVLLLPTNFPQKDIEGMFEHLHEGLDYENAQLVGGHSEFTSAVTKPVVVGTMFGKRIRVLGKDLVRPGQHVFFAGTLGREAMMILRGSYGDDILKVSVKPIMDVALNVPSLVFAHDLTEGGLVAGLWELTRGTSLGIEASFPESYLDQELIQLSRRFQFNPYKIISSGSVLLVCENEREMREKLEEEHLPFVYLGQLHKNSVTSLNGVPLGDLDPEGPDELWTLQKRV</sequence>
<dbReference type="InterPro" id="IPR011854">
    <property type="entry name" value="HypE"/>
</dbReference>
<feature type="domain" description="PurM-like C-terminal" evidence="3">
    <location>
        <begin position="193"/>
        <end position="281"/>
    </location>
</feature>
<dbReference type="InterPro" id="IPR010918">
    <property type="entry name" value="PurM-like_C_dom"/>
</dbReference>
<dbReference type="PANTHER" id="PTHR30303">
    <property type="entry name" value="HYDROGENASE ISOENZYMES FORMATION PROTEIN HYPE"/>
    <property type="match status" value="1"/>
</dbReference>
<evidence type="ECO:0000259" key="2">
    <source>
        <dbReference type="Pfam" id="PF00586"/>
    </source>
</evidence>
<keyword evidence="5" id="KW-1185">Reference proteome</keyword>
<dbReference type="Proteomes" id="UP000001732">
    <property type="component" value="Chromosome"/>
</dbReference>
<dbReference type="Gene3D" id="3.90.650.10">
    <property type="entry name" value="PurM-like C-terminal domain"/>
    <property type="match status" value="1"/>
</dbReference>
<evidence type="ECO:0000259" key="3">
    <source>
        <dbReference type="Pfam" id="PF02769"/>
    </source>
</evidence>
<evidence type="ECO:0000313" key="4">
    <source>
        <dbReference type="EMBL" id="ACI16952.1"/>
    </source>
</evidence>
<dbReference type="STRING" id="309798.COPRO5265_0753"/>
<dbReference type="EMBL" id="CP001145">
    <property type="protein sequence ID" value="ACI16952.1"/>
    <property type="molecule type" value="Genomic_DNA"/>
</dbReference>
<dbReference type="SUPFAM" id="SSF55326">
    <property type="entry name" value="PurM N-terminal domain-like"/>
    <property type="match status" value="1"/>
</dbReference>
<feature type="domain" description="PurM-like N-terminal" evidence="2">
    <location>
        <begin position="34"/>
        <end position="136"/>
    </location>
</feature>
<reference evidence="5" key="1">
    <citation type="submission" date="2008-08" db="EMBL/GenBank/DDBJ databases">
        <title>The complete genome sequence of Coprothermobacter proteolyticus strain ATCC 5245 / DSM 5265 / BT.</title>
        <authorList>
            <person name="Dodson R.J."/>
            <person name="Durkin A.S."/>
            <person name="Wu M."/>
            <person name="Eisen J."/>
            <person name="Sutton G."/>
        </authorList>
    </citation>
    <scope>NUCLEOTIDE SEQUENCE [LARGE SCALE GENOMIC DNA]</scope>
    <source>
        <strain evidence="5">ATCC 35245 / DSM 5265 / OCM 4 / BT</strain>
    </source>
</reference>
<comment type="similarity">
    <text evidence="1">Belongs to the HypE family.</text>
</comment>
<name>B5Y8K3_COPPD</name>
<dbReference type="Pfam" id="PF00586">
    <property type="entry name" value="AIRS"/>
    <property type="match status" value="1"/>
</dbReference>
<evidence type="ECO:0000256" key="1">
    <source>
        <dbReference type="ARBA" id="ARBA00006243"/>
    </source>
</evidence>
<dbReference type="HOGENOM" id="CLU_041631_0_0_9"/>
<evidence type="ECO:0000313" key="5">
    <source>
        <dbReference type="Proteomes" id="UP000001732"/>
    </source>
</evidence>
<dbReference type="KEGG" id="cpo:COPRO5265_0753"/>
<dbReference type="SUPFAM" id="SSF56042">
    <property type="entry name" value="PurM C-terminal domain-like"/>
    <property type="match status" value="1"/>
</dbReference>
<reference evidence="4 5" key="2">
    <citation type="journal article" date="2014" name="Genome Announc.">
        <title>Complete Genome Sequence of Coprothermobacter proteolyticus DSM 5265.</title>
        <authorList>
            <person name="Alexiev A."/>
            <person name="Coil D.A."/>
            <person name="Badger J.H."/>
            <person name="Enticknap J."/>
            <person name="Ward N."/>
            <person name="Robb F.T."/>
            <person name="Eisen J.A."/>
        </authorList>
    </citation>
    <scope>NUCLEOTIDE SEQUENCE [LARGE SCALE GENOMIC DNA]</scope>
    <source>
        <strain evidence="5">ATCC 35245 / DSM 5265 / OCM 4 / BT</strain>
    </source>
</reference>
<accession>B5Y8K3</accession>
<dbReference type="Gene3D" id="3.30.1330.10">
    <property type="entry name" value="PurM-like, N-terminal domain"/>
    <property type="match status" value="1"/>
</dbReference>
<dbReference type="GO" id="GO:0051604">
    <property type="term" value="P:protein maturation"/>
    <property type="evidence" value="ECO:0007669"/>
    <property type="project" value="TreeGrafter"/>
</dbReference>
<dbReference type="Pfam" id="PF02769">
    <property type="entry name" value="AIRS_C"/>
    <property type="match status" value="1"/>
</dbReference>
<dbReference type="OrthoDB" id="153904at2"/>
<dbReference type="PANTHER" id="PTHR30303:SF4">
    <property type="entry name" value="HYDROGENASE EXPRESSION_FORMATION PROTEIN HYPE"/>
    <property type="match status" value="1"/>
</dbReference>